<dbReference type="Gene3D" id="3.30.565.10">
    <property type="entry name" value="Histidine kinase-like ATPase, C-terminal domain"/>
    <property type="match status" value="1"/>
</dbReference>
<keyword evidence="10" id="KW-1185">Reference proteome</keyword>
<reference evidence="9 10" key="1">
    <citation type="submission" date="2019-03" db="EMBL/GenBank/DDBJ databases">
        <title>Genomic Encyclopedia of Type Strains, Phase IV (KMG-IV): sequencing the most valuable type-strain genomes for metagenomic binning, comparative biology and taxonomic classification.</title>
        <authorList>
            <person name="Goeker M."/>
        </authorList>
    </citation>
    <scope>NUCLEOTIDE SEQUENCE [LARGE SCALE GENOMIC DNA]</scope>
    <source>
        <strain evidence="9 10">DSM 46770</strain>
    </source>
</reference>
<dbReference type="Pfam" id="PF02518">
    <property type="entry name" value="HATPase_c"/>
    <property type="match status" value="1"/>
</dbReference>
<dbReference type="PANTHER" id="PTHR45436">
    <property type="entry name" value="SENSOR HISTIDINE KINASE YKOH"/>
    <property type="match status" value="1"/>
</dbReference>
<dbReference type="InterPro" id="IPR036890">
    <property type="entry name" value="HATPase_C_sf"/>
</dbReference>
<dbReference type="GO" id="GO:0000160">
    <property type="term" value="P:phosphorelay signal transduction system"/>
    <property type="evidence" value="ECO:0007669"/>
    <property type="project" value="TreeGrafter"/>
</dbReference>
<comment type="catalytic activity">
    <reaction evidence="1">
        <text>ATP + protein L-histidine = ADP + protein N-phospho-L-histidine.</text>
        <dbReference type="EC" id="2.7.13.3"/>
    </reaction>
</comment>
<feature type="transmembrane region" description="Helical" evidence="7">
    <location>
        <begin position="45"/>
        <end position="67"/>
    </location>
</feature>
<dbReference type="RefSeq" id="WP_133741222.1">
    <property type="nucleotide sequence ID" value="NZ_SNYN01000005.1"/>
</dbReference>
<evidence type="ECO:0000256" key="6">
    <source>
        <dbReference type="SAM" id="MobiDB-lite"/>
    </source>
</evidence>
<keyword evidence="7" id="KW-0812">Transmembrane</keyword>
<evidence type="ECO:0000256" key="7">
    <source>
        <dbReference type="SAM" id="Phobius"/>
    </source>
</evidence>
<evidence type="ECO:0000256" key="2">
    <source>
        <dbReference type="ARBA" id="ARBA00012438"/>
    </source>
</evidence>
<feature type="domain" description="Histidine kinase/HSP90-like ATPase" evidence="8">
    <location>
        <begin position="250"/>
        <end position="360"/>
    </location>
</feature>
<dbReference type="SUPFAM" id="SSF55874">
    <property type="entry name" value="ATPase domain of HSP90 chaperone/DNA topoisomerase II/histidine kinase"/>
    <property type="match status" value="1"/>
</dbReference>
<dbReference type="PANTHER" id="PTHR45436:SF5">
    <property type="entry name" value="SENSOR HISTIDINE KINASE TRCS"/>
    <property type="match status" value="1"/>
</dbReference>
<dbReference type="SMART" id="SM00387">
    <property type="entry name" value="HATPase_c"/>
    <property type="match status" value="1"/>
</dbReference>
<keyword evidence="7" id="KW-1133">Transmembrane helix</keyword>
<evidence type="ECO:0000256" key="4">
    <source>
        <dbReference type="ARBA" id="ARBA00022679"/>
    </source>
</evidence>
<keyword evidence="7" id="KW-0472">Membrane</keyword>
<evidence type="ECO:0000259" key="8">
    <source>
        <dbReference type="SMART" id="SM00387"/>
    </source>
</evidence>
<gene>
    <name evidence="9" type="ORF">EV190_105251</name>
</gene>
<evidence type="ECO:0000256" key="1">
    <source>
        <dbReference type="ARBA" id="ARBA00000085"/>
    </source>
</evidence>
<evidence type="ECO:0000313" key="9">
    <source>
        <dbReference type="EMBL" id="TDQ53129.1"/>
    </source>
</evidence>
<evidence type="ECO:0000256" key="5">
    <source>
        <dbReference type="ARBA" id="ARBA00022777"/>
    </source>
</evidence>
<keyword evidence="3" id="KW-0597">Phosphoprotein</keyword>
<feature type="compositionally biased region" description="Basic and acidic residues" evidence="6">
    <location>
        <begin position="416"/>
        <end position="428"/>
    </location>
</feature>
<accession>A0A4R6V4H3</accession>
<dbReference type="Proteomes" id="UP000295281">
    <property type="component" value="Unassembled WGS sequence"/>
</dbReference>
<protein>
    <recommendedName>
        <fullName evidence="2">histidine kinase</fullName>
        <ecNumber evidence="2">2.7.13.3</ecNumber>
    </recommendedName>
</protein>
<dbReference type="EC" id="2.7.13.3" evidence="2"/>
<name>A0A4R6V4H3_9ACTN</name>
<keyword evidence="5 9" id="KW-0418">Kinase</keyword>
<evidence type="ECO:0000256" key="3">
    <source>
        <dbReference type="ARBA" id="ARBA00022553"/>
    </source>
</evidence>
<dbReference type="GO" id="GO:0005886">
    <property type="term" value="C:plasma membrane"/>
    <property type="evidence" value="ECO:0007669"/>
    <property type="project" value="TreeGrafter"/>
</dbReference>
<proteinExistence type="predicted"/>
<dbReference type="GO" id="GO:0004673">
    <property type="term" value="F:protein histidine kinase activity"/>
    <property type="evidence" value="ECO:0007669"/>
    <property type="project" value="UniProtKB-EC"/>
</dbReference>
<dbReference type="AlphaFoldDB" id="A0A4R6V4H3"/>
<feature type="compositionally biased region" description="Polar residues" evidence="6">
    <location>
        <begin position="454"/>
        <end position="463"/>
    </location>
</feature>
<dbReference type="InterPro" id="IPR003594">
    <property type="entry name" value="HATPase_dom"/>
</dbReference>
<organism evidence="9 10">
    <name type="scientific">Actinorugispora endophytica</name>
    <dbReference type="NCBI Taxonomy" id="1605990"/>
    <lineage>
        <taxon>Bacteria</taxon>
        <taxon>Bacillati</taxon>
        <taxon>Actinomycetota</taxon>
        <taxon>Actinomycetes</taxon>
        <taxon>Streptosporangiales</taxon>
        <taxon>Nocardiopsidaceae</taxon>
        <taxon>Actinorugispora</taxon>
    </lineage>
</organism>
<dbReference type="EMBL" id="SNYN01000005">
    <property type="protein sequence ID" value="TDQ53129.1"/>
    <property type="molecule type" value="Genomic_DNA"/>
</dbReference>
<keyword evidence="4" id="KW-0808">Transferase</keyword>
<evidence type="ECO:0000313" key="10">
    <source>
        <dbReference type="Proteomes" id="UP000295281"/>
    </source>
</evidence>
<dbReference type="InterPro" id="IPR050428">
    <property type="entry name" value="TCS_sensor_his_kinase"/>
</dbReference>
<comment type="caution">
    <text evidence="9">The sequence shown here is derived from an EMBL/GenBank/DDBJ whole genome shotgun (WGS) entry which is preliminary data.</text>
</comment>
<feature type="compositionally biased region" description="Low complexity" evidence="6">
    <location>
        <begin position="374"/>
        <end position="388"/>
    </location>
</feature>
<feature type="region of interest" description="Disordered" evidence="6">
    <location>
        <begin position="364"/>
        <end position="463"/>
    </location>
</feature>
<sequence length="463" mass="48271">MTDSIPERLRASAASRVGVLLLAAVLVTAAGWAWAAWSVPGPDRAPSLVVGAASILLLVVVGAGLLYQAEQRGRAAARVDALRAETRRLSADLVPALVGRLREGVSAATALDGVDLPEDPGCRAALEAVADEIARSERRRLAVMATGATAAGRVQALTTAMLADLREMQDRHGNGMPAADVLGDLMHLDHSTAQTGRIADSIAVLAGARSGRRWTRPIPMESVLRGAMGRIGAYQRVRTYSTSGVAVVGYAAEGVMHALAEILDNATKFSPPTAEVHVYVEEVQAGVAVIVEDGGLVMGEDALRRARRMVENDLDPEMPSGTRLGLVVVGALARKYGLSVSFRSSARGGTSVVTLLPQRLVKPLPAPREEPDAAPRALAAAAAPPRAGAGAGEAAREGERGESGLPVRRRGQALAEAERTRTASRDTPRAAPRPGPATPAQGFGAFRSAVRKPISQSTPEDES</sequence>
<dbReference type="OrthoDB" id="3845898at2"/>